<evidence type="ECO:0000313" key="2">
    <source>
        <dbReference type="Proteomes" id="UP000050525"/>
    </source>
</evidence>
<sequence>MRAPFPSHKCASVRAFGSEDASTPTPYNSRGFWMHDAEELKINIMCSSTLWFNPFPFPGAAPFDGKREGGSSPKKF</sequence>
<protein>
    <submittedName>
        <fullName evidence="1">Uncharacterized protein</fullName>
    </submittedName>
</protein>
<dbReference type="EMBL" id="AKHW03001146">
    <property type="protein sequence ID" value="KYO43686.1"/>
    <property type="molecule type" value="Genomic_DNA"/>
</dbReference>
<proteinExistence type="predicted"/>
<dbReference type="AlphaFoldDB" id="A0A151P3Q6"/>
<keyword evidence="2" id="KW-1185">Reference proteome</keyword>
<accession>A0A151P3Q6</accession>
<name>A0A151P3Q6_ALLMI</name>
<reference evidence="1 2" key="1">
    <citation type="journal article" date="2012" name="Genome Biol.">
        <title>Sequencing three crocodilian genomes to illuminate the evolution of archosaurs and amniotes.</title>
        <authorList>
            <person name="St John J.A."/>
            <person name="Braun E.L."/>
            <person name="Isberg S.R."/>
            <person name="Miles L.G."/>
            <person name="Chong A.Y."/>
            <person name="Gongora J."/>
            <person name="Dalzell P."/>
            <person name="Moran C."/>
            <person name="Bed'hom B."/>
            <person name="Abzhanov A."/>
            <person name="Burgess S.C."/>
            <person name="Cooksey A.M."/>
            <person name="Castoe T.A."/>
            <person name="Crawford N.G."/>
            <person name="Densmore L.D."/>
            <person name="Drew J.C."/>
            <person name="Edwards S.V."/>
            <person name="Faircloth B.C."/>
            <person name="Fujita M.K."/>
            <person name="Greenwold M.J."/>
            <person name="Hoffmann F.G."/>
            <person name="Howard J.M."/>
            <person name="Iguchi T."/>
            <person name="Janes D.E."/>
            <person name="Khan S.Y."/>
            <person name="Kohno S."/>
            <person name="de Koning A.J."/>
            <person name="Lance S.L."/>
            <person name="McCarthy F.M."/>
            <person name="McCormack J.E."/>
            <person name="Merchant M.E."/>
            <person name="Peterson D.G."/>
            <person name="Pollock D.D."/>
            <person name="Pourmand N."/>
            <person name="Raney B.J."/>
            <person name="Roessler K.A."/>
            <person name="Sanford J.R."/>
            <person name="Sawyer R.H."/>
            <person name="Schmidt C.J."/>
            <person name="Triplett E.W."/>
            <person name="Tuberville T.D."/>
            <person name="Venegas-Anaya M."/>
            <person name="Howard J.T."/>
            <person name="Jarvis E.D."/>
            <person name="Guillette L.J.Jr."/>
            <person name="Glenn T.C."/>
            <person name="Green R.E."/>
            <person name="Ray D.A."/>
        </authorList>
    </citation>
    <scope>NUCLEOTIDE SEQUENCE [LARGE SCALE GENOMIC DNA]</scope>
    <source>
        <strain evidence="1">KSC_2009_1</strain>
    </source>
</reference>
<evidence type="ECO:0000313" key="1">
    <source>
        <dbReference type="EMBL" id="KYO43686.1"/>
    </source>
</evidence>
<gene>
    <name evidence="1" type="ORF">Y1Q_0013678</name>
</gene>
<organism evidence="1 2">
    <name type="scientific">Alligator mississippiensis</name>
    <name type="common">American alligator</name>
    <dbReference type="NCBI Taxonomy" id="8496"/>
    <lineage>
        <taxon>Eukaryota</taxon>
        <taxon>Metazoa</taxon>
        <taxon>Chordata</taxon>
        <taxon>Craniata</taxon>
        <taxon>Vertebrata</taxon>
        <taxon>Euteleostomi</taxon>
        <taxon>Archelosauria</taxon>
        <taxon>Archosauria</taxon>
        <taxon>Crocodylia</taxon>
        <taxon>Alligatoridae</taxon>
        <taxon>Alligatorinae</taxon>
        <taxon>Alligator</taxon>
    </lineage>
</organism>
<dbReference type="Proteomes" id="UP000050525">
    <property type="component" value="Unassembled WGS sequence"/>
</dbReference>
<comment type="caution">
    <text evidence="1">The sequence shown here is derived from an EMBL/GenBank/DDBJ whole genome shotgun (WGS) entry which is preliminary data.</text>
</comment>